<evidence type="ECO:0000259" key="1">
    <source>
        <dbReference type="PROSITE" id="PS51186"/>
    </source>
</evidence>
<organism evidence="2 3">
    <name type="scientific">Chitinophaga hostae</name>
    <dbReference type="NCBI Taxonomy" id="2831022"/>
    <lineage>
        <taxon>Bacteria</taxon>
        <taxon>Pseudomonadati</taxon>
        <taxon>Bacteroidota</taxon>
        <taxon>Chitinophagia</taxon>
        <taxon>Chitinophagales</taxon>
        <taxon>Chitinophagaceae</taxon>
        <taxon>Chitinophaga</taxon>
    </lineage>
</organism>
<accession>A0ABS5IU56</accession>
<dbReference type="SUPFAM" id="SSF55729">
    <property type="entry name" value="Acyl-CoA N-acyltransferases (Nat)"/>
    <property type="match status" value="1"/>
</dbReference>
<dbReference type="RefSeq" id="WP_211971522.1">
    <property type="nucleotide sequence ID" value="NZ_CBFHAM010000015.1"/>
</dbReference>
<proteinExistence type="predicted"/>
<evidence type="ECO:0000313" key="3">
    <source>
        <dbReference type="Proteomes" id="UP000676386"/>
    </source>
</evidence>
<dbReference type="Proteomes" id="UP000676386">
    <property type="component" value="Unassembled WGS sequence"/>
</dbReference>
<comment type="caution">
    <text evidence="2">The sequence shown here is derived from an EMBL/GenBank/DDBJ whole genome shotgun (WGS) entry which is preliminary data.</text>
</comment>
<reference evidence="2 3" key="1">
    <citation type="submission" date="2021-04" db="EMBL/GenBank/DDBJ databases">
        <title>Chitinophaga sp. nov., isolated from the rhizosphere soil.</title>
        <authorList>
            <person name="He S."/>
        </authorList>
    </citation>
    <scope>NUCLEOTIDE SEQUENCE [LARGE SCALE GENOMIC DNA]</scope>
    <source>
        <strain evidence="2 3">2R12</strain>
    </source>
</reference>
<dbReference type="Pfam" id="PF00583">
    <property type="entry name" value="Acetyltransf_1"/>
    <property type="match status" value="1"/>
</dbReference>
<dbReference type="EMBL" id="JAGTXB010000001">
    <property type="protein sequence ID" value="MBS0026413.1"/>
    <property type="molecule type" value="Genomic_DNA"/>
</dbReference>
<dbReference type="InterPro" id="IPR016181">
    <property type="entry name" value="Acyl_CoA_acyltransferase"/>
</dbReference>
<dbReference type="InterPro" id="IPR000182">
    <property type="entry name" value="GNAT_dom"/>
</dbReference>
<feature type="domain" description="N-acetyltransferase" evidence="1">
    <location>
        <begin position="113"/>
        <end position="242"/>
    </location>
</feature>
<protein>
    <submittedName>
        <fullName evidence="2">GNAT family N-acetyltransferase</fullName>
    </submittedName>
</protein>
<name>A0ABS5IU56_9BACT</name>
<dbReference type="PROSITE" id="PS51186">
    <property type="entry name" value="GNAT"/>
    <property type="match status" value="1"/>
</dbReference>
<sequence length="242" mass="26622">MSDIIKANLDNLISLWKTAGTPFNGFVDAPLFSYCRIENADWPNRLWFRNDVTPEALDAALEVIGETKTTIPYFDICNSGADEYIAAKGGVLAFEQAGMSIKLEQPFTVENSLTYVRISDNAQAELWAALYPQAFGYTIGAGILMSTCNDLHFYLAYYNGVPAGTAILHCRDGIAGIHGVGVIPEMRNKGLAREIMGHVLNEAIGLNAAYATLQASKMGIGIYLKMGFEEQFQIRNYRVGSW</sequence>
<dbReference type="CDD" id="cd04301">
    <property type="entry name" value="NAT_SF"/>
    <property type="match status" value="1"/>
</dbReference>
<keyword evidence="3" id="KW-1185">Reference proteome</keyword>
<evidence type="ECO:0000313" key="2">
    <source>
        <dbReference type="EMBL" id="MBS0026413.1"/>
    </source>
</evidence>
<gene>
    <name evidence="2" type="ORF">KE626_03715</name>
</gene>
<dbReference type="Gene3D" id="3.40.630.30">
    <property type="match status" value="1"/>
</dbReference>